<dbReference type="CDD" id="cd05154">
    <property type="entry name" value="ACAD10_11_N-like"/>
    <property type="match status" value="1"/>
</dbReference>
<evidence type="ECO:0000313" key="2">
    <source>
        <dbReference type="EMBL" id="ENO14910.2"/>
    </source>
</evidence>
<dbReference type="EMBL" id="APLQ01000011">
    <property type="protein sequence ID" value="ENO14910.2"/>
    <property type="molecule type" value="Genomic_DNA"/>
</dbReference>
<comment type="caution">
    <text evidence="2">The sequence shown here is derived from an EMBL/GenBank/DDBJ whole genome shotgun (WGS) entry which is preliminary data.</text>
</comment>
<organism evidence="2 3">
    <name type="scientific">Marinobacter nanhaiticus D15-8W</name>
    <dbReference type="NCBI Taxonomy" id="626887"/>
    <lineage>
        <taxon>Bacteria</taxon>
        <taxon>Pseudomonadati</taxon>
        <taxon>Pseudomonadota</taxon>
        <taxon>Gammaproteobacteria</taxon>
        <taxon>Pseudomonadales</taxon>
        <taxon>Marinobacteraceae</taxon>
        <taxon>Marinobacter</taxon>
    </lineage>
</organism>
<name>N6VXC5_9GAMM</name>
<dbReference type="SUPFAM" id="SSF56112">
    <property type="entry name" value="Protein kinase-like (PK-like)"/>
    <property type="match status" value="1"/>
</dbReference>
<dbReference type="InterPro" id="IPR041726">
    <property type="entry name" value="ACAD10_11_N"/>
</dbReference>
<dbReference type="AlphaFoldDB" id="N6VXC5"/>
<reference evidence="2 3" key="1">
    <citation type="journal article" date="2013" name="Genome Announc.">
        <title>Genome Sequence of the Polycyclic Aromatic Hydrocarbon-Degrading Bacterium Strain Marinobacter nanhaiticus D15-8WT.</title>
        <authorList>
            <person name="Cui Z."/>
            <person name="Gao W."/>
            <person name="Li Q."/>
            <person name="Xu G."/>
            <person name="Zheng L."/>
        </authorList>
    </citation>
    <scope>NUCLEOTIDE SEQUENCE [LARGE SCALE GENOMIC DNA]</scope>
    <source>
        <strain evidence="2 3">D15-8W</strain>
    </source>
</reference>
<gene>
    <name evidence="2" type="ORF">J057_06156</name>
</gene>
<sequence>MSAVANLDPQLVDVLDAHRFDEQKLKAWLQEAMPDIGDRLVIQQFQGGQSNPTFLLDTDSGRYVLRKKPPGKTLPSAHMVEREYKVIRALSDNTDVPVPQARVLCEDADIIGTPFYVMDFMPGRVVSHPALRALDRPERRPVHEAAMDTLAQMHSVDVNAVGLGDFGRPEGYVARQVARWTKQYLASKTDDMPAMDNLMAWLPDHLPKNDECAIAHGDYRLGNLMLAPDKPEIIAILDWELSTLGHPLADLAYYCLPYHLPMDLEGSRGIVGEDLEALNVPEEHELVEHYCRQSGRSGIDDWHVYLSFSLFRLAAIVQGVYARALQGNASNADALQVGKRASMLAEAGWRIAQNGAKGVSV</sequence>
<dbReference type="OrthoDB" id="3806873at2"/>
<dbReference type="HOGENOM" id="CLU_007526_0_1_6"/>
<dbReference type="Pfam" id="PF01636">
    <property type="entry name" value="APH"/>
    <property type="match status" value="1"/>
</dbReference>
<dbReference type="GO" id="GO:0016740">
    <property type="term" value="F:transferase activity"/>
    <property type="evidence" value="ECO:0007669"/>
    <property type="project" value="UniProtKB-KW"/>
</dbReference>
<dbReference type="Gene3D" id="3.30.200.20">
    <property type="entry name" value="Phosphorylase Kinase, domain 1"/>
    <property type="match status" value="1"/>
</dbReference>
<dbReference type="InterPro" id="IPR002575">
    <property type="entry name" value="Aminoglycoside_PTrfase"/>
</dbReference>
<evidence type="ECO:0000259" key="1">
    <source>
        <dbReference type="Pfam" id="PF01636"/>
    </source>
</evidence>
<feature type="domain" description="Aminoglycoside phosphotransferase" evidence="1">
    <location>
        <begin position="42"/>
        <end position="258"/>
    </location>
</feature>
<protein>
    <submittedName>
        <fullName evidence="2">Phosphotransferase family protein</fullName>
    </submittedName>
</protein>
<keyword evidence="2" id="KW-0808">Transferase</keyword>
<dbReference type="InterPro" id="IPR011009">
    <property type="entry name" value="Kinase-like_dom_sf"/>
</dbReference>
<dbReference type="RefSeq" id="WP_040882858.1">
    <property type="nucleotide sequence ID" value="NZ_AP028878.1"/>
</dbReference>
<dbReference type="STRING" id="626887.J057_06156"/>
<evidence type="ECO:0000313" key="3">
    <source>
        <dbReference type="Proteomes" id="UP000013165"/>
    </source>
</evidence>
<dbReference type="InterPro" id="IPR052898">
    <property type="entry name" value="ACAD10-like"/>
</dbReference>
<dbReference type="PATRIC" id="fig|626887.3.peg.1229"/>
<dbReference type="eggNOG" id="COG3173">
    <property type="taxonomic scope" value="Bacteria"/>
</dbReference>
<keyword evidence="3" id="KW-1185">Reference proteome</keyword>
<dbReference type="Gene3D" id="3.90.1200.10">
    <property type="match status" value="1"/>
</dbReference>
<dbReference type="PANTHER" id="PTHR47829:SF3">
    <property type="entry name" value="AMINOGLYCOSIDE PHOSPHOTRANSFERASE DOMAIN-CONTAINING PROTEIN"/>
    <property type="match status" value="1"/>
</dbReference>
<dbReference type="PANTHER" id="PTHR47829">
    <property type="entry name" value="HYDROLASE, PUTATIVE (AFU_ORTHOLOGUE AFUA_1G12880)-RELATED"/>
    <property type="match status" value="1"/>
</dbReference>
<proteinExistence type="predicted"/>
<accession>N6VXC5</accession>
<dbReference type="Proteomes" id="UP000013165">
    <property type="component" value="Unassembled WGS sequence"/>
</dbReference>